<dbReference type="InterPro" id="IPR008979">
    <property type="entry name" value="Galactose-bd-like_sf"/>
</dbReference>
<dbReference type="EMBL" id="JACJVN010000051">
    <property type="protein sequence ID" value="MBB6678163.1"/>
    <property type="molecule type" value="Genomic_DNA"/>
</dbReference>
<evidence type="ECO:0000256" key="6">
    <source>
        <dbReference type="ARBA" id="ARBA00023295"/>
    </source>
</evidence>
<evidence type="ECO:0000256" key="1">
    <source>
        <dbReference type="ARBA" id="ARBA00000966"/>
    </source>
</evidence>
<evidence type="ECO:0000256" key="8">
    <source>
        <dbReference type="SAM" id="MobiDB-lite"/>
    </source>
</evidence>
<dbReference type="Gene3D" id="3.20.20.80">
    <property type="entry name" value="Glycosidases"/>
    <property type="match status" value="1"/>
</dbReference>
<feature type="signal peptide" evidence="9">
    <location>
        <begin position="1"/>
        <end position="16"/>
    </location>
</feature>
<keyword evidence="7" id="KW-0119">Carbohydrate metabolism</keyword>
<evidence type="ECO:0000256" key="3">
    <source>
        <dbReference type="ARBA" id="ARBA00012601"/>
    </source>
</evidence>
<reference evidence="11 12" key="1">
    <citation type="submission" date="2020-08" db="EMBL/GenBank/DDBJ databases">
        <title>Cohnella phylogeny.</title>
        <authorList>
            <person name="Dunlap C."/>
        </authorList>
    </citation>
    <scope>NUCLEOTIDE SEQUENCE [LARGE SCALE GENOMIC DNA]</scope>
    <source>
        <strain evidence="11 12">DSM 103658</strain>
    </source>
</reference>
<feature type="domain" description="SLH" evidence="10">
    <location>
        <begin position="1096"/>
        <end position="1154"/>
    </location>
</feature>
<feature type="region of interest" description="Disordered" evidence="8">
    <location>
        <begin position="745"/>
        <end position="768"/>
    </location>
</feature>
<dbReference type="InterPro" id="IPR017853">
    <property type="entry name" value="GH"/>
</dbReference>
<name>A0A841T9H6_9BACL</name>
<dbReference type="SUPFAM" id="SSF49785">
    <property type="entry name" value="Galactose-binding domain-like"/>
    <property type="match status" value="2"/>
</dbReference>
<gene>
    <name evidence="11" type="ORF">H4Q31_12720</name>
</gene>
<evidence type="ECO:0000256" key="5">
    <source>
        <dbReference type="ARBA" id="ARBA00023001"/>
    </source>
</evidence>
<keyword evidence="5" id="KW-0136">Cellulose degradation</keyword>
<dbReference type="PANTHER" id="PTHR34142:SF1">
    <property type="entry name" value="GLYCOSIDE HYDROLASE FAMILY 5 DOMAIN-CONTAINING PROTEIN"/>
    <property type="match status" value="1"/>
</dbReference>
<feature type="domain" description="SLH" evidence="10">
    <location>
        <begin position="1029"/>
        <end position="1091"/>
    </location>
</feature>
<keyword evidence="9" id="KW-0732">Signal</keyword>
<dbReference type="GO" id="GO:0008810">
    <property type="term" value="F:cellulase activity"/>
    <property type="evidence" value="ECO:0007669"/>
    <property type="project" value="UniProtKB-EC"/>
</dbReference>
<feature type="chain" id="PRO_5039367020" description="cellulase" evidence="9">
    <location>
        <begin position="17"/>
        <end position="1154"/>
    </location>
</feature>
<comment type="caution">
    <text evidence="11">The sequence shown here is derived from an EMBL/GenBank/DDBJ whole genome shotgun (WGS) entry which is preliminary data.</text>
</comment>
<evidence type="ECO:0000313" key="11">
    <source>
        <dbReference type="EMBL" id="MBB6678163.1"/>
    </source>
</evidence>
<dbReference type="EC" id="3.2.1.4" evidence="3"/>
<dbReference type="InterPro" id="IPR001119">
    <property type="entry name" value="SLH_dom"/>
</dbReference>
<dbReference type="SUPFAM" id="SSF51445">
    <property type="entry name" value="(Trans)glycosidases"/>
    <property type="match status" value="1"/>
</dbReference>
<dbReference type="InterPro" id="IPR018087">
    <property type="entry name" value="Glyco_hydro_5_CS"/>
</dbReference>
<keyword evidence="4 11" id="KW-0378">Hydrolase</keyword>
<proteinExistence type="inferred from homology"/>
<dbReference type="Pfam" id="PF00395">
    <property type="entry name" value="SLH"/>
    <property type="match status" value="2"/>
</dbReference>
<feature type="compositionally biased region" description="Low complexity" evidence="8">
    <location>
        <begin position="745"/>
        <end position="767"/>
    </location>
</feature>
<feature type="domain" description="SLH" evidence="10">
    <location>
        <begin position="963"/>
        <end position="1026"/>
    </location>
</feature>
<dbReference type="PROSITE" id="PS51272">
    <property type="entry name" value="SLH"/>
    <property type="match status" value="3"/>
</dbReference>
<evidence type="ECO:0000259" key="10">
    <source>
        <dbReference type="PROSITE" id="PS51272"/>
    </source>
</evidence>
<comment type="catalytic activity">
    <reaction evidence="1">
        <text>Endohydrolysis of (1-&gt;4)-beta-D-glucosidic linkages in cellulose, lichenin and cereal beta-D-glucans.</text>
        <dbReference type="EC" id="3.2.1.4"/>
    </reaction>
</comment>
<dbReference type="InterPro" id="IPR005086">
    <property type="entry name" value="CBM17/28"/>
</dbReference>
<dbReference type="Pfam" id="PF00150">
    <property type="entry name" value="Cellulase"/>
    <property type="match status" value="1"/>
</dbReference>
<dbReference type="PROSITE" id="PS00659">
    <property type="entry name" value="GLYCOSYL_HYDROL_F5"/>
    <property type="match status" value="1"/>
</dbReference>
<keyword evidence="6" id="KW-0326">Glycosidase</keyword>
<dbReference type="RefSeq" id="WP_185179436.1">
    <property type="nucleotide sequence ID" value="NZ_CBCSEP010000019.1"/>
</dbReference>
<evidence type="ECO:0000256" key="7">
    <source>
        <dbReference type="ARBA" id="ARBA00023326"/>
    </source>
</evidence>
<protein>
    <recommendedName>
        <fullName evidence="3">cellulase</fullName>
        <ecNumber evidence="3">3.2.1.4</ecNumber>
    </recommendedName>
</protein>
<accession>A0A841T9H6</accession>
<keyword evidence="12" id="KW-1185">Reference proteome</keyword>
<dbReference type="Gene3D" id="2.60.120.260">
    <property type="entry name" value="Galactose-binding domain-like"/>
    <property type="match status" value="2"/>
</dbReference>
<sequence>MAVIVFVAVMPMWANADEPAPALDPLLAAPGEKPSVGGHLQLIDVEGRKTLADERGNPIQLRGMSTHGLQWFPEILNENAFAALANDWDANLIRLAMYVGENGYAADPSLKDKVIQGIELAIAHDLYVIVDWHVHQPGDPNADTYAGAMNFFREISEKYPNDPHILYELANEPNNAEPGVTNDAAGWAQVKSYAEPIIQMLRDSGNENIVIVGSPNWSQRADLAADDPIDDEGTMYTVHFYTGTHMPAADSTDRDNVMSNARYALEHGLALFATEWGTSEASGNNGPFLEEADQWLTFLNENNISWANWSLTNKAETSAAFLPFELGKHDATSLDPGDDQVWAADELSVSGEYIRARIKGIPYEPIDRTEREDFQTVVWDFNDGTTQGFGINGDSPVKEDNGIEVQNVNNALQVSGLSVSRNVYGDGFWGNLRLSADGASARPDMLGAQQLTMDVIAAEPASVAIAAIPQSASAGWANPTRAVTLTPDDFAQREDGAFQATLTITRADSPNLEAIAANADDSTMTNLILFLGADPAEAISIDNITVSGSRAVTEPPVVHDPIGAPTLPSTFEDSTRQGWNWDPGSGVKSALTLQEANGSPALSWETAYPEVKPSDGWVSAPRIVLGNINTTRGSNRYLTFDFYLKPVRASQGTLSINLAFAPPSLGYWAQAADTFNIALDQLDQAAKTEDGLYKFKAAFDLEKINEGKALEADTLLRDITVVVADGESDFAGRMYMDNVKFSATAAENPTTPTNPTSPTTNAEPSEPASSIVTLEAKLGADGWAKASATAEQLNAAIRQARADGTALVIQLSAGAAEDGAQAAGFELALPQAALSAIAEGQLDKLTVSTPLASVAYGPEALAALRAAGTGDAILTISRADAAADGTVLRLAASVGGEAAKIPAGGIALSIPYAAGSDQDAQSVVISAVNADGTSNILPAGIYDPATGRVNLGAATLGDYAVSYRPSSFNDIVSGWYADSVRFLAARDIVEGNEQGGFSPADSLTRAQFVQMLAKLAGADLSLYASGAAGSAGLADVDADAWYAGAALWAREQGIANGSGDLFEPDIAIARQEMAAMLSRFAAQTAGVDLTAASSAPAPFADEDAIAAYAREAVSALRQSGIIDGKGDNRFDPASAATRAEAAKLLAEFIRFAAK</sequence>
<evidence type="ECO:0000313" key="12">
    <source>
        <dbReference type="Proteomes" id="UP000574133"/>
    </source>
</evidence>
<organism evidence="11 12">
    <name type="scientific">Cohnella lubricantis</name>
    <dbReference type="NCBI Taxonomy" id="2163172"/>
    <lineage>
        <taxon>Bacteria</taxon>
        <taxon>Bacillati</taxon>
        <taxon>Bacillota</taxon>
        <taxon>Bacilli</taxon>
        <taxon>Bacillales</taxon>
        <taxon>Paenibacillaceae</taxon>
        <taxon>Cohnella</taxon>
    </lineage>
</organism>
<keyword evidence="7" id="KW-0624">Polysaccharide degradation</keyword>
<evidence type="ECO:0000256" key="4">
    <source>
        <dbReference type="ARBA" id="ARBA00022801"/>
    </source>
</evidence>
<dbReference type="Pfam" id="PF03424">
    <property type="entry name" value="CBM_17_28"/>
    <property type="match status" value="2"/>
</dbReference>
<comment type="similarity">
    <text evidence="2">Belongs to the glycosyl hydrolase 5 (cellulase A) family.</text>
</comment>
<dbReference type="PANTHER" id="PTHR34142">
    <property type="entry name" value="ENDO-BETA-1,4-GLUCANASE A"/>
    <property type="match status" value="1"/>
</dbReference>
<dbReference type="AlphaFoldDB" id="A0A841T9H6"/>
<evidence type="ECO:0000256" key="2">
    <source>
        <dbReference type="ARBA" id="ARBA00005641"/>
    </source>
</evidence>
<dbReference type="InterPro" id="IPR001547">
    <property type="entry name" value="Glyco_hydro_5"/>
</dbReference>
<dbReference type="GO" id="GO:0030245">
    <property type="term" value="P:cellulose catabolic process"/>
    <property type="evidence" value="ECO:0007669"/>
    <property type="project" value="UniProtKB-KW"/>
</dbReference>
<dbReference type="Proteomes" id="UP000574133">
    <property type="component" value="Unassembled WGS sequence"/>
</dbReference>
<evidence type="ECO:0000256" key="9">
    <source>
        <dbReference type="SAM" id="SignalP"/>
    </source>
</evidence>